<dbReference type="GO" id="GO:0006355">
    <property type="term" value="P:regulation of DNA-templated transcription"/>
    <property type="evidence" value="ECO:0007669"/>
    <property type="project" value="InterPro"/>
</dbReference>
<evidence type="ECO:0000313" key="3">
    <source>
        <dbReference type="EMBL" id="ADL50474.1"/>
    </source>
</evidence>
<dbReference type="SMART" id="SM00091">
    <property type="entry name" value="PAS"/>
    <property type="match status" value="3"/>
</dbReference>
<dbReference type="EMBL" id="CP002160">
    <property type="protein sequence ID" value="ADL50474.1"/>
    <property type="molecule type" value="Genomic_DNA"/>
</dbReference>
<reference evidence="3 4" key="1">
    <citation type="submission" date="2010-08" db="EMBL/GenBank/DDBJ databases">
        <title>Complete sequence of Clostridium cellulovorans 743B.</title>
        <authorList>
            <consortium name="US DOE Joint Genome Institute"/>
            <person name="Lucas S."/>
            <person name="Copeland A."/>
            <person name="Lapidus A."/>
            <person name="Cheng J.-F."/>
            <person name="Bruce D."/>
            <person name="Goodwin L."/>
            <person name="Pitluck S."/>
            <person name="Chertkov O."/>
            <person name="Detter J.C."/>
            <person name="Han C."/>
            <person name="Tapia R."/>
            <person name="Land M."/>
            <person name="Hauser L."/>
            <person name="Chang Y.-J."/>
            <person name="Jeffries C."/>
            <person name="Kyrpides N."/>
            <person name="Ivanova N."/>
            <person name="Mikhailova N."/>
            <person name="Hemme C.L."/>
            <person name="Woyke T."/>
        </authorList>
    </citation>
    <scope>NUCLEOTIDE SEQUENCE [LARGE SCALE GENOMIC DNA]</scope>
    <source>
        <strain evidence="4">ATCC 35296 / DSM 3052 / OCM 3 / 743B</strain>
    </source>
</reference>
<dbReference type="HOGENOM" id="CLU_031361_0_0_9"/>
<name>D9SRV7_CLOC7</name>
<dbReference type="InterPro" id="IPR052016">
    <property type="entry name" value="Bact_Sigma-Reg"/>
</dbReference>
<protein>
    <submittedName>
        <fullName evidence="3">Putative PAS/PAC sensor protein</fullName>
    </submittedName>
</protein>
<dbReference type="SUPFAM" id="SSF55785">
    <property type="entry name" value="PYP-like sensor domain (PAS domain)"/>
    <property type="match status" value="3"/>
</dbReference>
<dbReference type="Gene3D" id="3.30.450.20">
    <property type="entry name" value="PAS domain"/>
    <property type="match status" value="3"/>
</dbReference>
<dbReference type="InterPro" id="IPR013767">
    <property type="entry name" value="PAS_fold"/>
</dbReference>
<dbReference type="InterPro" id="IPR035965">
    <property type="entry name" value="PAS-like_dom_sf"/>
</dbReference>
<dbReference type="AlphaFoldDB" id="D9SRV7"/>
<sequence>MDFNIDEAEFDLEDFIKIFELGSYKSVILDDKLTVKYVNNTFLKAFNCKREELIGENLFSIKSISDIYMNYKTDIREAINSEGKWSGELEIETSALSIKWDKVTVMSIKKFDDIIKGYVIVAEEISNYKNVSSMGFKKCQEHYNCIFEQNHLITLLLDPCSGNIVDANLTACNFYGYKEDEFRKKNISDLDLLPKETVLKNLNSIAREDNEAIGETRGQYHRHRLSNGEIRDVEVFSGLVFMAGKKLLYTVVHDISDRKKAENLLIESEERYRLLVEMSPDAIVVYCNGIVVFANEQASLKLGMNHSELIGKSILEFIHPDSLEVAKERVYKAQVKREPLPLMTYKLINPIGDILEIEVVGAPLIYEGKEAVQVILRDVTERRKEIDRAVKIQEHRQGLPFPLENRVDMKTIYKPAKLLSGDFYLFNKVSEDVVIGLLGDVQGKGITAALSISATKVIFNDGVSIYKNPLEVVQYMNREAQKHLDEEYVSCICFEMDFKAGIMTVVGAGINEFISANKKGVWQRTTVKGPPLGMFEEVKFEQVIIPFSKGEIFNFYSDGMEFIFDYNRLNKNSGELVHEKLKACLEEKINTQAKLQDDCTWLSIKVL</sequence>
<dbReference type="OrthoDB" id="9763484at2"/>
<dbReference type="RefSeq" id="WP_010074744.1">
    <property type="nucleotide sequence ID" value="NC_014393.1"/>
</dbReference>
<dbReference type="PANTHER" id="PTHR43156">
    <property type="entry name" value="STAGE II SPORULATION PROTEIN E-RELATED"/>
    <property type="match status" value="1"/>
</dbReference>
<dbReference type="eggNOG" id="COG2208">
    <property type="taxonomic scope" value="Bacteria"/>
</dbReference>
<dbReference type="Pfam" id="PF00989">
    <property type="entry name" value="PAS"/>
    <property type="match status" value="1"/>
</dbReference>
<feature type="domain" description="PAS" evidence="2">
    <location>
        <begin position="268"/>
        <end position="338"/>
    </location>
</feature>
<dbReference type="InterPro" id="IPR036457">
    <property type="entry name" value="PPM-type-like_dom_sf"/>
</dbReference>
<dbReference type="Gene3D" id="3.60.40.10">
    <property type="entry name" value="PPM-type phosphatase domain"/>
    <property type="match status" value="1"/>
</dbReference>
<dbReference type="CDD" id="cd00130">
    <property type="entry name" value="PAS"/>
    <property type="match status" value="3"/>
</dbReference>
<dbReference type="SMART" id="SM00331">
    <property type="entry name" value="PP2C_SIG"/>
    <property type="match status" value="1"/>
</dbReference>
<dbReference type="eggNOG" id="COG2202">
    <property type="taxonomic scope" value="Bacteria"/>
</dbReference>
<proteinExistence type="predicted"/>
<dbReference type="PANTHER" id="PTHR43156:SF14">
    <property type="entry name" value="PHOSPHOSERINE PHOSPHATASE RSBP"/>
    <property type="match status" value="1"/>
</dbReference>
<gene>
    <name evidence="3" type="ordered locus">Clocel_0703</name>
</gene>
<dbReference type="Proteomes" id="UP000002730">
    <property type="component" value="Chromosome"/>
</dbReference>
<evidence type="ECO:0000313" key="4">
    <source>
        <dbReference type="Proteomes" id="UP000002730"/>
    </source>
</evidence>
<dbReference type="Pfam" id="PF13426">
    <property type="entry name" value="PAS_9"/>
    <property type="match status" value="2"/>
</dbReference>
<dbReference type="PROSITE" id="PS50112">
    <property type="entry name" value="PAS"/>
    <property type="match status" value="1"/>
</dbReference>
<evidence type="ECO:0000256" key="1">
    <source>
        <dbReference type="ARBA" id="ARBA00022801"/>
    </source>
</evidence>
<dbReference type="Pfam" id="PF07228">
    <property type="entry name" value="SpoIIE"/>
    <property type="match status" value="1"/>
</dbReference>
<dbReference type="KEGG" id="ccb:Clocel_0703"/>
<accession>D9SRV7</accession>
<evidence type="ECO:0000259" key="2">
    <source>
        <dbReference type="PROSITE" id="PS50112"/>
    </source>
</evidence>
<keyword evidence="4" id="KW-1185">Reference proteome</keyword>
<dbReference type="InterPro" id="IPR000014">
    <property type="entry name" value="PAS"/>
</dbReference>
<dbReference type="GO" id="GO:0016791">
    <property type="term" value="F:phosphatase activity"/>
    <property type="evidence" value="ECO:0007669"/>
    <property type="project" value="TreeGrafter"/>
</dbReference>
<organism evidence="3 4">
    <name type="scientific">Clostridium cellulovorans (strain ATCC 35296 / DSM 3052 / OCM 3 / 743B)</name>
    <dbReference type="NCBI Taxonomy" id="573061"/>
    <lineage>
        <taxon>Bacteria</taxon>
        <taxon>Bacillati</taxon>
        <taxon>Bacillota</taxon>
        <taxon>Clostridia</taxon>
        <taxon>Eubacteriales</taxon>
        <taxon>Clostridiaceae</taxon>
        <taxon>Clostridium</taxon>
    </lineage>
</organism>
<dbReference type="InterPro" id="IPR001932">
    <property type="entry name" value="PPM-type_phosphatase-like_dom"/>
</dbReference>
<dbReference type="STRING" id="573061.Clocel_0703"/>
<dbReference type="NCBIfam" id="TIGR00229">
    <property type="entry name" value="sensory_box"/>
    <property type="match status" value="2"/>
</dbReference>
<keyword evidence="1" id="KW-0378">Hydrolase</keyword>